<keyword evidence="5 8" id="KW-0067">ATP-binding</keyword>
<gene>
    <name evidence="8 10" type="primary">potA</name>
    <name evidence="10" type="ORF">PL8927_270254</name>
</gene>
<dbReference type="GO" id="GO:0015417">
    <property type="term" value="F:ABC-type polyamine transporter activity"/>
    <property type="evidence" value="ECO:0007669"/>
    <property type="project" value="UniProtKB-EC"/>
</dbReference>
<dbReference type="EC" id="7.6.2.11" evidence="8"/>
<evidence type="ECO:0000313" key="10">
    <source>
        <dbReference type="EMBL" id="VXD14094.1"/>
    </source>
</evidence>
<accession>A0A7Z9DW60</accession>
<keyword evidence="2 8" id="KW-0813">Transport</keyword>
<keyword evidence="4 8" id="KW-0547">Nucleotide-binding</keyword>
<evidence type="ECO:0000256" key="1">
    <source>
        <dbReference type="ARBA" id="ARBA00004417"/>
    </source>
</evidence>
<comment type="function">
    <text evidence="8">Part of the ABC transporter complex PotABCD involved in spermidine/putrescine import. Responsible for energy coupling to the transport system.</text>
</comment>
<sequence>MNSAVELLNVSKLFKGLNSKEFLAVNQLNLEIKTGEFFSLLGPSGCGKTTTLRMIAGFELPTSGEILIHQQPMKNRPPFYRPVNTVFQNYALFPHLTVAENVAFGLEMENVSRPQIKSRVTDALSLVKLTDFQTRYPRQLSGGQQQRVALARALVKQPKVLLFDEPLGALDLKLRKEMQLELKKMQKQLGITFIYVTHDQEEALTMSDRIGVMNHGELLQVGTPLEIYEYPQTKFVADFIGETNFLTGRVTQIQGQQITVLVDEQLSIHLTTSQPVIEGQIINLIIRPEKATLYANTDQNRGDYQNVEAWKGIIEESIYLGTDTRYAVRLTDQTLIMIRWQNWHRDDLQRFTLGDQVKVVVPPNSINIISN</sequence>
<comment type="similarity">
    <text evidence="8">Belongs to the ABC transporter superfamily. Spermidine/putrescine importer (TC 3.A.1.11.1) family.</text>
</comment>
<dbReference type="PANTHER" id="PTHR42781:SF4">
    <property type="entry name" value="SPERMIDINE_PUTRESCINE IMPORT ATP-BINDING PROTEIN POTA"/>
    <property type="match status" value="1"/>
</dbReference>
<comment type="subcellular location">
    <subcellularLocation>
        <location evidence="1">Cell inner membrane</location>
        <topology evidence="1">Peripheral membrane protein</topology>
    </subcellularLocation>
</comment>
<organism evidence="10 11">
    <name type="scientific">Planktothrix serta PCC 8927</name>
    <dbReference type="NCBI Taxonomy" id="671068"/>
    <lineage>
        <taxon>Bacteria</taxon>
        <taxon>Bacillati</taxon>
        <taxon>Cyanobacteriota</taxon>
        <taxon>Cyanophyceae</taxon>
        <taxon>Oscillatoriophycideae</taxon>
        <taxon>Oscillatoriales</taxon>
        <taxon>Microcoleaceae</taxon>
        <taxon>Planktothrix</taxon>
    </lineage>
</organism>
<comment type="catalytic activity">
    <reaction evidence="8">
        <text>ATP + H2O + polyamine-[polyamine-binding protein]Side 1 = ADP + phosphate + polyamineSide 2 + [polyamine-binding protein]Side 1.</text>
        <dbReference type="EC" id="7.6.2.11"/>
    </reaction>
</comment>
<evidence type="ECO:0000256" key="6">
    <source>
        <dbReference type="ARBA" id="ARBA00022967"/>
    </source>
</evidence>
<dbReference type="NCBIfam" id="TIGR01187">
    <property type="entry name" value="potA"/>
    <property type="match status" value="1"/>
</dbReference>
<dbReference type="InterPro" id="IPR003439">
    <property type="entry name" value="ABC_transporter-like_ATP-bd"/>
</dbReference>
<dbReference type="GO" id="GO:0005524">
    <property type="term" value="F:ATP binding"/>
    <property type="evidence" value="ECO:0007669"/>
    <property type="project" value="UniProtKB-KW"/>
</dbReference>
<dbReference type="GO" id="GO:0016887">
    <property type="term" value="F:ATP hydrolysis activity"/>
    <property type="evidence" value="ECO:0007669"/>
    <property type="project" value="InterPro"/>
</dbReference>
<dbReference type="AlphaFoldDB" id="A0A7Z9DW60"/>
<dbReference type="GO" id="GO:0043190">
    <property type="term" value="C:ATP-binding cassette (ABC) transporter complex"/>
    <property type="evidence" value="ECO:0007669"/>
    <property type="project" value="InterPro"/>
</dbReference>
<dbReference type="EMBL" id="CZCU02000099">
    <property type="protein sequence ID" value="VXD14094.1"/>
    <property type="molecule type" value="Genomic_DNA"/>
</dbReference>
<evidence type="ECO:0000256" key="3">
    <source>
        <dbReference type="ARBA" id="ARBA00022475"/>
    </source>
</evidence>
<dbReference type="Proteomes" id="UP000184550">
    <property type="component" value="Unassembled WGS sequence"/>
</dbReference>
<dbReference type="InterPro" id="IPR008995">
    <property type="entry name" value="Mo/tungstate-bd_C_term_dom"/>
</dbReference>
<dbReference type="InterPro" id="IPR017871">
    <property type="entry name" value="ABC_transporter-like_CS"/>
</dbReference>
<dbReference type="Gene3D" id="3.40.50.300">
    <property type="entry name" value="P-loop containing nucleotide triphosphate hydrolases"/>
    <property type="match status" value="1"/>
</dbReference>
<dbReference type="Pfam" id="PF08402">
    <property type="entry name" value="TOBE_2"/>
    <property type="match status" value="1"/>
</dbReference>
<keyword evidence="6 8" id="KW-1278">Translocase</keyword>
<dbReference type="InterPro" id="IPR027417">
    <property type="entry name" value="P-loop_NTPase"/>
</dbReference>
<evidence type="ECO:0000259" key="9">
    <source>
        <dbReference type="PROSITE" id="PS50893"/>
    </source>
</evidence>
<dbReference type="InterPro" id="IPR050093">
    <property type="entry name" value="ABC_SmlMolc_Importer"/>
</dbReference>
<dbReference type="InterPro" id="IPR003593">
    <property type="entry name" value="AAA+_ATPase"/>
</dbReference>
<dbReference type="SUPFAM" id="SSF52540">
    <property type="entry name" value="P-loop containing nucleoside triphosphate hydrolases"/>
    <property type="match status" value="1"/>
</dbReference>
<keyword evidence="11" id="KW-1185">Reference proteome</keyword>
<evidence type="ECO:0000256" key="4">
    <source>
        <dbReference type="ARBA" id="ARBA00022741"/>
    </source>
</evidence>
<dbReference type="Pfam" id="PF00005">
    <property type="entry name" value="ABC_tran"/>
    <property type="match status" value="1"/>
</dbReference>
<keyword evidence="7 8" id="KW-0472">Membrane</keyword>
<dbReference type="SMART" id="SM00382">
    <property type="entry name" value="AAA"/>
    <property type="match status" value="1"/>
</dbReference>
<evidence type="ECO:0000256" key="7">
    <source>
        <dbReference type="ARBA" id="ARBA00023136"/>
    </source>
</evidence>
<evidence type="ECO:0000256" key="5">
    <source>
        <dbReference type="ARBA" id="ARBA00022840"/>
    </source>
</evidence>
<feature type="domain" description="ABC transporter" evidence="9">
    <location>
        <begin position="5"/>
        <end position="240"/>
    </location>
</feature>
<name>A0A7Z9DW60_9CYAN</name>
<protein>
    <recommendedName>
        <fullName evidence="8">Spermidine/putrescine import ATP-binding protein PotA</fullName>
        <ecNumber evidence="8">7.6.2.11</ecNumber>
    </recommendedName>
</protein>
<comment type="caution">
    <text evidence="10">The sequence shown here is derived from an EMBL/GenBank/DDBJ whole genome shotgun (WGS) entry which is preliminary data.</text>
</comment>
<dbReference type="Gene3D" id="2.40.50.100">
    <property type="match status" value="1"/>
</dbReference>
<dbReference type="SUPFAM" id="SSF50331">
    <property type="entry name" value="MOP-like"/>
    <property type="match status" value="1"/>
</dbReference>
<proteinExistence type="inferred from homology"/>
<dbReference type="InterPro" id="IPR013611">
    <property type="entry name" value="Transp-assoc_OB_typ2"/>
</dbReference>
<dbReference type="InterPro" id="IPR005893">
    <property type="entry name" value="PotA-like"/>
</dbReference>
<dbReference type="PROSITE" id="PS50893">
    <property type="entry name" value="ABC_TRANSPORTER_2"/>
    <property type="match status" value="1"/>
</dbReference>
<dbReference type="FunFam" id="3.40.50.300:FF:000133">
    <property type="entry name" value="Spermidine/putrescine import ATP-binding protein PotA"/>
    <property type="match status" value="1"/>
</dbReference>
<dbReference type="RefSeq" id="WP_083618837.1">
    <property type="nucleotide sequence ID" value="NZ_LR734844.1"/>
</dbReference>
<evidence type="ECO:0000313" key="11">
    <source>
        <dbReference type="Proteomes" id="UP000184550"/>
    </source>
</evidence>
<dbReference type="PROSITE" id="PS00211">
    <property type="entry name" value="ABC_TRANSPORTER_1"/>
    <property type="match status" value="1"/>
</dbReference>
<keyword evidence="3 8" id="KW-1003">Cell membrane</keyword>
<dbReference type="OrthoDB" id="508245at2"/>
<dbReference type="PANTHER" id="PTHR42781">
    <property type="entry name" value="SPERMIDINE/PUTRESCINE IMPORT ATP-BINDING PROTEIN POTA"/>
    <property type="match status" value="1"/>
</dbReference>
<comment type="subunit">
    <text evidence="8">The complex is composed of two ATP-binding proteins (PotA), two transmembrane proteins (PotB and PotC) and a solute-binding protein (PotD).</text>
</comment>
<evidence type="ECO:0000256" key="8">
    <source>
        <dbReference type="RuleBase" id="RU364083"/>
    </source>
</evidence>
<evidence type="ECO:0000256" key="2">
    <source>
        <dbReference type="ARBA" id="ARBA00022448"/>
    </source>
</evidence>
<reference evidence="10" key="1">
    <citation type="submission" date="2019-10" db="EMBL/GenBank/DDBJ databases">
        <authorList>
            <consortium name="Genoscope - CEA"/>
            <person name="William W."/>
        </authorList>
    </citation>
    <scope>NUCLEOTIDE SEQUENCE [LARGE SCALE GENOMIC DNA]</scope>
    <source>
        <strain evidence="10">BBR_PRJEB10992</strain>
    </source>
</reference>